<evidence type="ECO:0000256" key="1">
    <source>
        <dbReference type="SAM" id="MobiDB-lite"/>
    </source>
</evidence>
<reference evidence="4 5" key="1">
    <citation type="submission" date="2014-09" db="EMBL/GenBank/DDBJ databases">
        <authorList>
            <person name="Lapin J.S."/>
            <person name="Pope W.H."/>
            <person name="Hua J."/>
            <person name="Ford M.E."/>
            <person name="Conway J.F."/>
            <person name="Hatfull G.F."/>
            <person name="Hendrix R.W."/>
        </authorList>
    </citation>
    <scope>NUCLEOTIDE SEQUENCE [LARGE SCALE GENOMIC DNA]</scope>
</reference>
<dbReference type="Gene3D" id="3.40.50.410">
    <property type="entry name" value="von Willebrand factor, type A domain"/>
    <property type="match status" value="1"/>
</dbReference>
<feature type="region of interest" description="Disordered" evidence="1">
    <location>
        <begin position="184"/>
        <end position="245"/>
    </location>
</feature>
<feature type="compositionally biased region" description="Low complexity" evidence="1">
    <location>
        <begin position="233"/>
        <end position="242"/>
    </location>
</feature>
<feature type="domain" description="VWA-like" evidence="2">
    <location>
        <begin position="336"/>
        <end position="461"/>
    </location>
</feature>
<dbReference type="Proteomes" id="UP000029889">
    <property type="component" value="Segment"/>
</dbReference>
<proteinExistence type="predicted"/>
<dbReference type="GeneID" id="22111604"/>
<name>A0A097EYE0_9CAUD</name>
<keyword evidence="4" id="KW-0378">Hydrolase</keyword>
<dbReference type="OrthoDB" id="3106at10239"/>
<accession>A0A097EYE0</accession>
<evidence type="ECO:0000259" key="3">
    <source>
        <dbReference type="Pfam" id="PF13203"/>
    </source>
</evidence>
<dbReference type="Pfam" id="PF13203">
    <property type="entry name" value="DUF2201_N"/>
    <property type="match status" value="1"/>
</dbReference>
<protein>
    <submittedName>
        <fullName evidence="4">Zn-dependent hydrolase</fullName>
    </submittedName>
</protein>
<feature type="domain" description="Putative metallopeptidase" evidence="3">
    <location>
        <begin position="107"/>
        <end position="309"/>
    </location>
</feature>
<dbReference type="PANTHER" id="PTHR38730:SF1">
    <property type="entry name" value="SLL7028 PROTEIN"/>
    <property type="match status" value="1"/>
</dbReference>
<dbReference type="InterPro" id="IPR018698">
    <property type="entry name" value="VWA-like_dom"/>
</dbReference>
<dbReference type="PANTHER" id="PTHR38730">
    <property type="entry name" value="SLL7028 PROTEIN"/>
    <property type="match status" value="1"/>
</dbReference>
<organism evidence="4 5">
    <name type="scientific">Escherichia phage 121Q</name>
    <dbReference type="NCBI Taxonomy" id="1555202"/>
    <lineage>
        <taxon>Viruses</taxon>
        <taxon>Duplodnaviria</taxon>
        <taxon>Heunggongvirae</taxon>
        <taxon>Uroviricota</taxon>
        <taxon>Caudoviricetes</taxon>
        <taxon>Asteriusvirus</taxon>
        <taxon>Asteriusvirus av121Q</taxon>
    </lineage>
</organism>
<evidence type="ECO:0000259" key="2">
    <source>
        <dbReference type="Pfam" id="PF09967"/>
    </source>
</evidence>
<dbReference type="GO" id="GO:0016787">
    <property type="term" value="F:hydrolase activity"/>
    <property type="evidence" value="ECO:0007669"/>
    <property type="project" value="UniProtKB-KW"/>
</dbReference>
<evidence type="ECO:0000313" key="4">
    <source>
        <dbReference type="EMBL" id="AIT14454.1"/>
    </source>
</evidence>
<dbReference type="Pfam" id="PF09967">
    <property type="entry name" value="DUF2201"/>
    <property type="match status" value="1"/>
</dbReference>
<dbReference type="InterPro" id="IPR036465">
    <property type="entry name" value="vWFA_dom_sf"/>
</dbReference>
<dbReference type="KEGG" id="vg:22111604"/>
<dbReference type="InterPro" id="IPR025154">
    <property type="entry name" value="Put_metallopeptidase_dom"/>
</dbReference>
<dbReference type="RefSeq" id="YP_009102151.1">
    <property type="nucleotide sequence ID" value="NC_025447.1"/>
</dbReference>
<feature type="compositionally biased region" description="Basic and acidic residues" evidence="1">
    <location>
        <begin position="203"/>
        <end position="219"/>
    </location>
</feature>
<evidence type="ECO:0000313" key="5">
    <source>
        <dbReference type="Proteomes" id="UP000029889"/>
    </source>
</evidence>
<dbReference type="SUPFAM" id="SSF53300">
    <property type="entry name" value="vWA-like"/>
    <property type="match status" value="1"/>
</dbReference>
<sequence length="474" mass="54056">MSDNKSTSRFNEVSPALQKECQDRLVLARTSLMLTAPFFGVLASRLRPVPNNTWCRTLAVDGKHLFYNVEFVMGIQDPSKKKEYEEAIREKHPEVTDEQLKEMTEGLTDENLIAVICHEILHCAYDHFLRRGMRDPQRYNRAADYAINQIIVREKIGKIQSSWLYDKKYEGMTAEEIYILLEEEEQKEDGEGEGQPQSGGGEGEGKNRGTFGDIKDGKGKPKGTTIDQHDVPQEGQEGGSSEQQKRDYMDDFKTAMMNAARAGGTPAEIARMINNFKEPKIDWRSKLQRTLRSWLKSDATYQSPSRRSWGAGFGSNGSFYGNPIYPGMKPDDDIDIAIALDASGSISEDMLRDFISEVLGITKQFKQFKIRIMTFDTEVYTVKDYKTGEERKILEYPVKGGGGTDFEAVWVHMKNDNYKPKQLVMFTDGEPWQSWGDPNYCKTLFVIHSNPNKVAPFGETVHYEYEADKKRQRS</sequence>
<dbReference type="EMBL" id="KM507819">
    <property type="protein sequence ID" value="AIT14454.1"/>
    <property type="molecule type" value="Genomic_DNA"/>
</dbReference>
<gene>
    <name evidence="4" type="primary">564</name>
    <name evidence="4" type="ORF">PBI_121Q_564</name>
</gene>
<dbReference type="CDD" id="cd00198">
    <property type="entry name" value="vWFA"/>
    <property type="match status" value="1"/>
</dbReference>
<keyword evidence="5" id="KW-1185">Reference proteome</keyword>